<dbReference type="GO" id="GO:0008061">
    <property type="term" value="F:chitin binding"/>
    <property type="evidence" value="ECO:0007669"/>
    <property type="project" value="UniProtKB-UniRule"/>
</dbReference>
<keyword evidence="1 2" id="KW-0147">Chitin-binding</keyword>
<protein>
    <submittedName>
        <fullName evidence="5">Carbohydrate-binding module family 18 protein</fullName>
    </submittedName>
</protein>
<accession>A0A9P4S793</accession>
<evidence type="ECO:0000259" key="4">
    <source>
        <dbReference type="PROSITE" id="PS50941"/>
    </source>
</evidence>
<dbReference type="Gene3D" id="3.30.60.10">
    <property type="entry name" value="Endochitinase-like"/>
    <property type="match status" value="1"/>
</dbReference>
<sequence length="64" mass="6488">LLLSLTIFAGTGFTVVTPDATCGSANGYTCPGSQWGNCCGRYGWCGSTDVYCGAGCQPAYGFCG</sequence>
<keyword evidence="3" id="KW-0732">Signal</keyword>
<dbReference type="InterPro" id="IPR036861">
    <property type="entry name" value="Endochitinase-like_sf"/>
</dbReference>
<gene>
    <name evidence="5" type="ORF">M501DRAFT_958491</name>
</gene>
<reference evidence="5" key="1">
    <citation type="journal article" date="2020" name="Stud. Mycol.">
        <title>101 Dothideomycetes genomes: a test case for predicting lifestyles and emergence of pathogens.</title>
        <authorList>
            <person name="Haridas S."/>
            <person name="Albert R."/>
            <person name="Binder M."/>
            <person name="Bloem J."/>
            <person name="Labutti K."/>
            <person name="Salamov A."/>
            <person name="Andreopoulos B."/>
            <person name="Baker S."/>
            <person name="Barry K."/>
            <person name="Bills G."/>
            <person name="Bluhm B."/>
            <person name="Cannon C."/>
            <person name="Castanera R."/>
            <person name="Culley D."/>
            <person name="Daum C."/>
            <person name="Ezra D."/>
            <person name="Gonzalez J."/>
            <person name="Henrissat B."/>
            <person name="Kuo A."/>
            <person name="Liang C."/>
            <person name="Lipzen A."/>
            <person name="Lutzoni F."/>
            <person name="Magnuson J."/>
            <person name="Mondo S."/>
            <person name="Nolan M."/>
            <person name="Ohm R."/>
            <person name="Pangilinan J."/>
            <person name="Park H.-J."/>
            <person name="Ramirez L."/>
            <person name="Alfaro M."/>
            <person name="Sun H."/>
            <person name="Tritt A."/>
            <person name="Yoshinaga Y."/>
            <person name="Zwiers L.-H."/>
            <person name="Turgeon B."/>
            <person name="Goodwin S."/>
            <person name="Spatafora J."/>
            <person name="Crous P."/>
            <person name="Grigoriev I."/>
        </authorList>
    </citation>
    <scope>NUCLEOTIDE SEQUENCE</scope>
    <source>
        <strain evidence="5">CBS 101060</strain>
    </source>
</reference>
<comment type="caution">
    <text evidence="2">Lacks conserved residue(s) required for the propagation of feature annotation.</text>
</comment>
<feature type="non-terminal residue" evidence="5">
    <location>
        <position position="1"/>
    </location>
</feature>
<dbReference type="SMART" id="SM00270">
    <property type="entry name" value="ChtBD1"/>
    <property type="match status" value="1"/>
</dbReference>
<name>A0A9P4S793_9PEZI</name>
<dbReference type="SUPFAM" id="SSF57016">
    <property type="entry name" value="Plant lectins/antimicrobial peptides"/>
    <property type="match status" value="1"/>
</dbReference>
<feature type="signal peptide" evidence="3">
    <location>
        <begin position="1"/>
        <end position="18"/>
    </location>
</feature>
<proteinExistence type="predicted"/>
<evidence type="ECO:0000256" key="1">
    <source>
        <dbReference type="ARBA" id="ARBA00022669"/>
    </source>
</evidence>
<dbReference type="OrthoDB" id="1193027at2759"/>
<feature type="disulfide bond" evidence="2">
    <location>
        <begin position="38"/>
        <end position="52"/>
    </location>
</feature>
<keyword evidence="6" id="KW-1185">Reference proteome</keyword>
<keyword evidence="2" id="KW-1015">Disulfide bond</keyword>
<dbReference type="AlphaFoldDB" id="A0A9P4S793"/>
<evidence type="ECO:0000256" key="3">
    <source>
        <dbReference type="SAM" id="SignalP"/>
    </source>
</evidence>
<evidence type="ECO:0000313" key="5">
    <source>
        <dbReference type="EMBL" id="KAF2837280.1"/>
    </source>
</evidence>
<dbReference type="CDD" id="cd11618">
    <property type="entry name" value="ChtBD1_1"/>
    <property type="match status" value="1"/>
</dbReference>
<dbReference type="PROSITE" id="PS50941">
    <property type="entry name" value="CHIT_BIND_I_2"/>
    <property type="match status" value="1"/>
</dbReference>
<feature type="chain" id="PRO_5040373538" evidence="3">
    <location>
        <begin position="19"/>
        <end position="64"/>
    </location>
</feature>
<dbReference type="EMBL" id="MU006100">
    <property type="protein sequence ID" value="KAF2837280.1"/>
    <property type="molecule type" value="Genomic_DNA"/>
</dbReference>
<evidence type="ECO:0000313" key="6">
    <source>
        <dbReference type="Proteomes" id="UP000799429"/>
    </source>
</evidence>
<dbReference type="InterPro" id="IPR001002">
    <property type="entry name" value="Chitin-bd_1"/>
</dbReference>
<evidence type="ECO:0000256" key="2">
    <source>
        <dbReference type="PROSITE-ProRule" id="PRU00261"/>
    </source>
</evidence>
<feature type="domain" description="Chitin-binding type-1" evidence="4">
    <location>
        <begin position="19"/>
        <end position="64"/>
    </location>
</feature>
<comment type="caution">
    <text evidence="5">The sequence shown here is derived from an EMBL/GenBank/DDBJ whole genome shotgun (WGS) entry which is preliminary data.</text>
</comment>
<feature type="non-terminal residue" evidence="5">
    <location>
        <position position="64"/>
    </location>
</feature>
<dbReference type="Proteomes" id="UP000799429">
    <property type="component" value="Unassembled WGS sequence"/>
</dbReference>
<organism evidence="5 6">
    <name type="scientific">Patellaria atrata CBS 101060</name>
    <dbReference type="NCBI Taxonomy" id="1346257"/>
    <lineage>
        <taxon>Eukaryota</taxon>
        <taxon>Fungi</taxon>
        <taxon>Dikarya</taxon>
        <taxon>Ascomycota</taxon>
        <taxon>Pezizomycotina</taxon>
        <taxon>Dothideomycetes</taxon>
        <taxon>Dothideomycetes incertae sedis</taxon>
        <taxon>Patellariales</taxon>
        <taxon>Patellariaceae</taxon>
        <taxon>Patellaria</taxon>
    </lineage>
</organism>